<feature type="domain" description="Thiol:disulfide interchange protein DsbD N-terminal" evidence="1">
    <location>
        <begin position="33"/>
        <end position="145"/>
    </location>
</feature>
<dbReference type="PANTHER" id="PTHR32234">
    <property type="entry name" value="THIOL:DISULFIDE INTERCHANGE PROTEIN DSBD"/>
    <property type="match status" value="1"/>
</dbReference>
<dbReference type="SUPFAM" id="SSF74863">
    <property type="entry name" value="Thiol:disulfide interchange protein DsbD, N-terminal domain (DsbD-alpha)"/>
    <property type="match status" value="1"/>
</dbReference>
<name>A0A381RWU0_9ZZZZ</name>
<evidence type="ECO:0000259" key="1">
    <source>
        <dbReference type="Pfam" id="PF11412"/>
    </source>
</evidence>
<dbReference type="GO" id="GO:0015035">
    <property type="term" value="F:protein-disulfide reductase activity"/>
    <property type="evidence" value="ECO:0007669"/>
    <property type="project" value="TreeGrafter"/>
</dbReference>
<reference evidence="2" key="1">
    <citation type="submission" date="2018-05" db="EMBL/GenBank/DDBJ databases">
        <authorList>
            <person name="Lanie J.A."/>
            <person name="Ng W.-L."/>
            <person name="Kazmierczak K.M."/>
            <person name="Andrzejewski T.M."/>
            <person name="Davidsen T.M."/>
            <person name="Wayne K.J."/>
            <person name="Tettelin H."/>
            <person name="Glass J.I."/>
            <person name="Rusch D."/>
            <person name="Podicherti R."/>
            <person name="Tsui H.-C.T."/>
            <person name="Winkler M.E."/>
        </authorList>
    </citation>
    <scope>NUCLEOTIDE SEQUENCE</scope>
</reference>
<gene>
    <name evidence="2" type="ORF">METZ01_LOCUS48445</name>
</gene>
<evidence type="ECO:0000313" key="2">
    <source>
        <dbReference type="EMBL" id="SUZ95591.1"/>
    </source>
</evidence>
<protein>
    <recommendedName>
        <fullName evidence="1">Thiol:disulfide interchange protein DsbD N-terminal domain-containing protein</fullName>
    </recommendedName>
</protein>
<dbReference type="GO" id="GO:0045454">
    <property type="term" value="P:cell redox homeostasis"/>
    <property type="evidence" value="ECO:0007669"/>
    <property type="project" value="TreeGrafter"/>
</dbReference>
<dbReference type="Pfam" id="PF11412">
    <property type="entry name" value="DsbD_N"/>
    <property type="match status" value="1"/>
</dbReference>
<dbReference type="Gene3D" id="2.60.40.1250">
    <property type="entry name" value="Thiol:disulfide interchange protein DsbD, N-terminal domain"/>
    <property type="match status" value="1"/>
</dbReference>
<dbReference type="EMBL" id="UINC01002338">
    <property type="protein sequence ID" value="SUZ95591.1"/>
    <property type="molecule type" value="Genomic_DNA"/>
</dbReference>
<organism evidence="2">
    <name type="scientific">marine metagenome</name>
    <dbReference type="NCBI Taxonomy" id="408172"/>
    <lineage>
        <taxon>unclassified sequences</taxon>
        <taxon>metagenomes</taxon>
        <taxon>ecological metagenomes</taxon>
    </lineage>
</organism>
<accession>A0A381RWU0</accession>
<dbReference type="AlphaFoldDB" id="A0A381RWU0"/>
<dbReference type="InterPro" id="IPR028250">
    <property type="entry name" value="DsbDN"/>
</dbReference>
<sequence length="150" mass="16800">MNKKKTVKSSALIFIILCFTAFTASAQKISFDAEPLAAGEAFQLDHIVTGPSEAVIRWQIPQFYYLYKEKISFSSNDLIIEDVQFPTAQIKDDPFFGAIEVYHDVLEATLKLTPVNKNQKEGILNITYQGCWEGGICYPLLKKSLTLSGL</sequence>
<dbReference type="InterPro" id="IPR036929">
    <property type="entry name" value="DsbDN_sf"/>
</dbReference>
<dbReference type="PANTHER" id="PTHR32234:SF0">
    <property type="entry name" value="THIOL:DISULFIDE INTERCHANGE PROTEIN DSBD"/>
    <property type="match status" value="1"/>
</dbReference>
<proteinExistence type="predicted"/>